<dbReference type="InterPro" id="IPR058163">
    <property type="entry name" value="LysR-type_TF_proteobact-type"/>
</dbReference>
<dbReference type="CDD" id="cd08432">
    <property type="entry name" value="PBP2_GcdR_TrpI_HvrB_AmpR_like"/>
    <property type="match status" value="1"/>
</dbReference>
<evidence type="ECO:0000256" key="4">
    <source>
        <dbReference type="ARBA" id="ARBA00023163"/>
    </source>
</evidence>
<dbReference type="Proteomes" id="UP000663570">
    <property type="component" value="Chromosome"/>
</dbReference>
<organism evidence="6 7">
    <name type="scientific">Niveibacterium microcysteis</name>
    <dbReference type="NCBI Taxonomy" id="2811415"/>
    <lineage>
        <taxon>Bacteria</taxon>
        <taxon>Pseudomonadati</taxon>
        <taxon>Pseudomonadota</taxon>
        <taxon>Betaproteobacteria</taxon>
        <taxon>Rhodocyclales</taxon>
        <taxon>Rhodocyclaceae</taxon>
        <taxon>Niveibacterium</taxon>
    </lineage>
</organism>
<evidence type="ECO:0000313" key="7">
    <source>
        <dbReference type="Proteomes" id="UP000663570"/>
    </source>
</evidence>
<proteinExistence type="inferred from homology"/>
<keyword evidence="7" id="KW-1185">Reference proteome</keyword>
<dbReference type="Gene3D" id="3.40.190.10">
    <property type="entry name" value="Periplasmic binding protein-like II"/>
    <property type="match status" value="2"/>
</dbReference>
<keyword evidence="4" id="KW-0804">Transcription</keyword>
<dbReference type="Pfam" id="PF00126">
    <property type="entry name" value="HTH_1"/>
    <property type="match status" value="1"/>
</dbReference>
<dbReference type="PRINTS" id="PR00039">
    <property type="entry name" value="HTHLYSR"/>
</dbReference>
<dbReference type="SUPFAM" id="SSF46785">
    <property type="entry name" value="Winged helix' DNA-binding domain"/>
    <property type="match status" value="1"/>
</dbReference>
<evidence type="ECO:0000313" key="6">
    <source>
        <dbReference type="EMBL" id="QSI78386.1"/>
    </source>
</evidence>
<gene>
    <name evidence="6" type="primary">gcvA</name>
    <name evidence="6" type="ORF">JY500_07105</name>
</gene>
<reference evidence="6 7" key="1">
    <citation type="submission" date="2021-02" db="EMBL/GenBank/DDBJ databases">
        <title>Niveibacterium changnyeongensis HC41.</title>
        <authorList>
            <person name="Kang M."/>
        </authorList>
    </citation>
    <scope>NUCLEOTIDE SEQUENCE [LARGE SCALE GENOMIC DNA]</scope>
    <source>
        <strain evidence="6 7">HC41</strain>
    </source>
</reference>
<dbReference type="PANTHER" id="PTHR30537">
    <property type="entry name" value="HTH-TYPE TRANSCRIPTIONAL REGULATOR"/>
    <property type="match status" value="1"/>
</dbReference>
<keyword evidence="2" id="KW-0805">Transcription regulation</keyword>
<dbReference type="NCBIfam" id="NF008352">
    <property type="entry name" value="PRK11139.1"/>
    <property type="match status" value="1"/>
</dbReference>
<evidence type="ECO:0000259" key="5">
    <source>
        <dbReference type="PROSITE" id="PS50931"/>
    </source>
</evidence>
<dbReference type="InterPro" id="IPR036390">
    <property type="entry name" value="WH_DNA-bd_sf"/>
</dbReference>
<dbReference type="PANTHER" id="PTHR30537:SF79">
    <property type="entry name" value="TRANSCRIPTIONAL REGULATOR-RELATED"/>
    <property type="match status" value="1"/>
</dbReference>
<protein>
    <submittedName>
        <fullName evidence="6">Transcriptional regulator GcvA</fullName>
    </submittedName>
</protein>
<accession>A0ABX7M9T1</accession>
<comment type="similarity">
    <text evidence="1">Belongs to the LysR transcriptional regulatory family.</text>
</comment>
<dbReference type="SUPFAM" id="SSF53850">
    <property type="entry name" value="Periplasmic binding protein-like II"/>
    <property type="match status" value="1"/>
</dbReference>
<evidence type="ECO:0000256" key="1">
    <source>
        <dbReference type="ARBA" id="ARBA00009437"/>
    </source>
</evidence>
<dbReference type="InterPro" id="IPR005119">
    <property type="entry name" value="LysR_subst-bd"/>
</dbReference>
<evidence type="ECO:0000256" key="2">
    <source>
        <dbReference type="ARBA" id="ARBA00023015"/>
    </source>
</evidence>
<dbReference type="RefSeq" id="WP_172205158.1">
    <property type="nucleotide sequence ID" value="NZ_CP071060.1"/>
</dbReference>
<dbReference type="EMBL" id="CP071060">
    <property type="protein sequence ID" value="QSI78386.1"/>
    <property type="molecule type" value="Genomic_DNA"/>
</dbReference>
<sequence>MQKPPRLPPLSALRMFEAAARHPSFSAAAEELAVTHGAVSQQVRALEDWLGVPLFERSGRRVSLTPEGVSFAAAANEALCRVGDAAAKLKRRTNPNRLTITTMPSFAARWLAPRISRFLDVEPGVEFSIITTAQVLDFARDGIDVAIRVGFGPCNEPNAVRLMADTLLVVASPGYANGRLPTTPESLLAHPLIREDYPFWDDWFRGAGLSLTVPSNGLVFNDSSLALQAAIDGRGIAVTRRSIAAGEIAAGRLVKLFPQEVPTDLAYWYVTADRARETPLMQRFRAWIMAEVAAG</sequence>
<dbReference type="PROSITE" id="PS50931">
    <property type="entry name" value="HTH_LYSR"/>
    <property type="match status" value="1"/>
</dbReference>
<name>A0ABX7M9T1_9RHOO</name>
<dbReference type="InterPro" id="IPR036388">
    <property type="entry name" value="WH-like_DNA-bd_sf"/>
</dbReference>
<dbReference type="InterPro" id="IPR000847">
    <property type="entry name" value="LysR_HTH_N"/>
</dbReference>
<dbReference type="Pfam" id="PF03466">
    <property type="entry name" value="LysR_substrate"/>
    <property type="match status" value="1"/>
</dbReference>
<feature type="domain" description="HTH lysR-type" evidence="5">
    <location>
        <begin position="8"/>
        <end position="65"/>
    </location>
</feature>
<dbReference type="Gene3D" id="1.10.10.10">
    <property type="entry name" value="Winged helix-like DNA-binding domain superfamily/Winged helix DNA-binding domain"/>
    <property type="match status" value="1"/>
</dbReference>
<keyword evidence="3" id="KW-0238">DNA-binding</keyword>
<evidence type="ECO:0000256" key="3">
    <source>
        <dbReference type="ARBA" id="ARBA00023125"/>
    </source>
</evidence>